<dbReference type="Pfam" id="PF00950">
    <property type="entry name" value="ABC-3"/>
    <property type="match status" value="1"/>
</dbReference>
<keyword evidence="2" id="KW-1133">Transmembrane helix</keyword>
<organism evidence="3 4">
    <name type="scientific">Paenibacillus residui</name>
    <dbReference type="NCBI Taxonomy" id="629724"/>
    <lineage>
        <taxon>Bacteria</taxon>
        <taxon>Bacillati</taxon>
        <taxon>Bacillota</taxon>
        <taxon>Bacilli</taxon>
        <taxon>Bacillales</taxon>
        <taxon>Paenibacillaceae</taxon>
        <taxon>Paenibacillus</taxon>
    </lineage>
</organism>
<evidence type="ECO:0000313" key="4">
    <source>
        <dbReference type="Proteomes" id="UP001597120"/>
    </source>
</evidence>
<protein>
    <submittedName>
        <fullName evidence="3">Metal ABC transporter permease</fullName>
    </submittedName>
</protein>
<reference evidence="4" key="1">
    <citation type="journal article" date="2019" name="Int. J. Syst. Evol. Microbiol.">
        <title>The Global Catalogue of Microorganisms (GCM) 10K type strain sequencing project: providing services to taxonomists for standard genome sequencing and annotation.</title>
        <authorList>
            <consortium name="The Broad Institute Genomics Platform"/>
            <consortium name="The Broad Institute Genome Sequencing Center for Infectious Disease"/>
            <person name="Wu L."/>
            <person name="Ma J."/>
        </authorList>
    </citation>
    <scope>NUCLEOTIDE SEQUENCE [LARGE SCALE GENOMIC DNA]</scope>
    <source>
        <strain evidence="4">CCUG 57263</strain>
    </source>
</reference>
<gene>
    <name evidence="3" type="ORF">ACFQ03_23145</name>
</gene>
<name>A0ABW3DHI1_9BACL</name>
<evidence type="ECO:0000256" key="2">
    <source>
        <dbReference type="SAM" id="Phobius"/>
    </source>
</evidence>
<dbReference type="InterPro" id="IPR001626">
    <property type="entry name" value="ABC_TroCD"/>
</dbReference>
<keyword evidence="4" id="KW-1185">Reference proteome</keyword>
<accession>A0ABW3DHI1</accession>
<evidence type="ECO:0000256" key="1">
    <source>
        <dbReference type="RuleBase" id="RU003943"/>
    </source>
</evidence>
<keyword evidence="2" id="KW-0472">Membrane</keyword>
<feature type="transmembrane region" description="Helical" evidence="2">
    <location>
        <begin position="30"/>
        <end position="49"/>
    </location>
</feature>
<keyword evidence="1" id="KW-0813">Transport</keyword>
<keyword evidence="1 2" id="KW-0812">Transmembrane</keyword>
<evidence type="ECO:0000313" key="3">
    <source>
        <dbReference type="EMBL" id="MFD0872019.1"/>
    </source>
</evidence>
<comment type="subcellular location">
    <subcellularLocation>
        <location evidence="1">Cell membrane</location>
        <topology evidence="1">Multi-pass membrane protein</topology>
    </subcellularLocation>
</comment>
<dbReference type="RefSeq" id="WP_306437000.1">
    <property type="nucleotide sequence ID" value="NZ_JBHTIU010000098.1"/>
</dbReference>
<dbReference type="Proteomes" id="UP001597120">
    <property type="component" value="Unassembled WGS sequence"/>
</dbReference>
<sequence>MILNGMVIALVGMLSGLVASYELGTPPGASITLILMLIFSVITLAKYMLDYLKLDRLFNKSQV</sequence>
<comment type="caution">
    <text evidence="3">The sequence shown here is derived from an EMBL/GenBank/DDBJ whole genome shotgun (WGS) entry which is preliminary data.</text>
</comment>
<proteinExistence type="inferred from homology"/>
<comment type="similarity">
    <text evidence="1">Belongs to the ABC-3 integral membrane protein family.</text>
</comment>
<dbReference type="EMBL" id="JBHTIU010000098">
    <property type="protein sequence ID" value="MFD0872019.1"/>
    <property type="molecule type" value="Genomic_DNA"/>
</dbReference>